<dbReference type="InterPro" id="IPR036770">
    <property type="entry name" value="Ankyrin_rpt-contain_sf"/>
</dbReference>
<dbReference type="InterPro" id="IPR027417">
    <property type="entry name" value="P-loop_NTPase"/>
</dbReference>
<proteinExistence type="predicted"/>
<dbReference type="Pfam" id="PF12796">
    <property type="entry name" value="Ank_2"/>
    <property type="match status" value="4"/>
</dbReference>
<accession>A0AA38JEG7</accession>
<dbReference type="PROSITE" id="PS50088">
    <property type="entry name" value="ANK_REPEAT"/>
    <property type="match status" value="4"/>
</dbReference>
<dbReference type="SUPFAM" id="SSF52540">
    <property type="entry name" value="P-loop containing nucleoside triphosphate hydrolases"/>
    <property type="match status" value="1"/>
</dbReference>
<sequence>MHPRSWILGNQTSVIMLCTCTNVTLFCALLCKLANFHNQISVNSSIWLPPSDDRAASCIPCFMIMGSRSSIRSISSSSSTVTDHADYHNRQIGEWLSPFDFVETQRVILHCRAPNTGLKPLQSEEYIRWRNGDYKMLLMSGLRSYLVFFFPGSIYLSDQNRLAGAGKSMAAASIVQDLKEYYEDFKVAAICVFCDFAFAHTQTVNALIASMLRQLVQAHPVVHSAVSSMYIHHSTRLTFPRLDEIISSFTMSAEQFDRVFVIVDAVDECLDDQTRYHFLNTLNSLPINLLFTSRPHPLIEQMFEGCIRQDILADQHDLRIYSEERFALSRVDHQCSHESRQQILDQVVQKAGGMFVIARLLMDALMEVPNVKEALNIVRTMPTGVHGTYSRALQHIREGSDSTMKDLALYSLFLVTFSRRILVFSEFEEAIATMFRLEDPCRCVPSGTLAKESLVAACAGLITVEDKTDKVRLIHYTAHEYLVKEQENIWNNVQHKMAAVYEELRNAVVQHPFFDYALREWGYHVHDSGELKLVNEVLELLESDTHCTLGRLPTYDAMSSPKCTPWSALHFCAHFNLASTCLEIIDQNERHNYKKFSRSLISFFQRRRRQSGPKTHFSLDIRDDYEKTPLMVAASQGNVDMMRMLLGRKIDVDSKDFHARTALSYVMRSGSKEAVQLLLKQDIQNVNSKDIFGRTVLFDAVDSGSADILSLLLHYHDSDVEFNATDNSGRSALSHTVQCGYSDVVKILLQREGIDVNQGDQNGMVPLLYASTEGHTLVTKLLCERKEIFINALNENGRSSLSLAAQRGHEGVVNALLNSPEIDINLADLDLRTPLSFGAQYGRTVIVRALLSQKVAIDQKDNLGRTPLSYAAGERLKGEEIARDLLSAGADHNSVDDSGLTPLKYALKCSNRGVVDVLLSCSTISLKSKAGERSILSYAAQYGWTDIVASTMEHPDIDVNEKDDQEMHALAYAAKECHEQIICLLLAWEDIDISSSDLHGQTVLHHAASSGSAATVEQLISKLNSADINQLDDLGRSPLSLASLNGHIEVVKTLLSLEDLDVNSTDKAGLSPLTHAASSGHLKIVRLLLEQPDIQVWSVDYQGQNILTRVAKEGHARVLDLLLSHSGASEMVDSKDVTQLNMEERM</sequence>
<evidence type="ECO:0000313" key="7">
    <source>
        <dbReference type="Proteomes" id="UP001176059"/>
    </source>
</evidence>
<dbReference type="SUPFAM" id="SSF48403">
    <property type="entry name" value="Ankyrin repeat"/>
    <property type="match status" value="2"/>
</dbReference>
<dbReference type="InterPro" id="IPR054471">
    <property type="entry name" value="GPIID_WHD"/>
</dbReference>
<evidence type="ECO:0000259" key="5">
    <source>
        <dbReference type="Pfam" id="PF24883"/>
    </source>
</evidence>
<dbReference type="SMART" id="SM00248">
    <property type="entry name" value="ANK"/>
    <property type="match status" value="14"/>
</dbReference>
<dbReference type="Pfam" id="PF22939">
    <property type="entry name" value="WHD_GPIID"/>
    <property type="match status" value="1"/>
</dbReference>
<dbReference type="Gene3D" id="3.40.50.300">
    <property type="entry name" value="P-loop containing nucleotide triphosphate hydrolases"/>
    <property type="match status" value="1"/>
</dbReference>
<organism evidence="6 7">
    <name type="scientific">Lentinula guzmanii</name>
    <dbReference type="NCBI Taxonomy" id="2804957"/>
    <lineage>
        <taxon>Eukaryota</taxon>
        <taxon>Fungi</taxon>
        <taxon>Dikarya</taxon>
        <taxon>Basidiomycota</taxon>
        <taxon>Agaricomycotina</taxon>
        <taxon>Agaricomycetes</taxon>
        <taxon>Agaricomycetidae</taxon>
        <taxon>Agaricales</taxon>
        <taxon>Marasmiineae</taxon>
        <taxon>Omphalotaceae</taxon>
        <taxon>Lentinula</taxon>
    </lineage>
</organism>
<evidence type="ECO:0000256" key="3">
    <source>
        <dbReference type="PROSITE-ProRule" id="PRU00023"/>
    </source>
</evidence>
<evidence type="ECO:0000256" key="2">
    <source>
        <dbReference type="ARBA" id="ARBA00023043"/>
    </source>
</evidence>
<dbReference type="Proteomes" id="UP001176059">
    <property type="component" value="Unassembled WGS sequence"/>
</dbReference>
<dbReference type="Pfam" id="PF24883">
    <property type="entry name" value="NPHP3_N"/>
    <property type="match status" value="1"/>
</dbReference>
<dbReference type="AlphaFoldDB" id="A0AA38JEG7"/>
<gene>
    <name evidence="6" type="ORF">DFJ43DRAFT_1141901</name>
</gene>
<dbReference type="InterPro" id="IPR002110">
    <property type="entry name" value="Ankyrin_rpt"/>
</dbReference>
<feature type="repeat" description="ANK" evidence="3">
    <location>
        <begin position="1068"/>
        <end position="1090"/>
    </location>
</feature>
<evidence type="ECO:0000256" key="1">
    <source>
        <dbReference type="ARBA" id="ARBA00022737"/>
    </source>
</evidence>
<feature type="repeat" description="ANK" evidence="3">
    <location>
        <begin position="625"/>
        <end position="657"/>
    </location>
</feature>
<keyword evidence="7" id="KW-1185">Reference proteome</keyword>
<protein>
    <submittedName>
        <fullName evidence="6">Ankyrin repeat-containing domain protein</fullName>
    </submittedName>
</protein>
<dbReference type="PANTHER" id="PTHR24123:SF33">
    <property type="entry name" value="PROTEIN HOS4"/>
    <property type="match status" value="1"/>
</dbReference>
<feature type="domain" description="GPI inositol-deacylase winged helix" evidence="4">
    <location>
        <begin position="404"/>
        <end position="486"/>
    </location>
</feature>
<dbReference type="PANTHER" id="PTHR24123">
    <property type="entry name" value="ANKYRIN REPEAT-CONTAINING"/>
    <property type="match status" value="1"/>
</dbReference>
<dbReference type="EMBL" id="JANVFO010000078">
    <property type="protein sequence ID" value="KAJ3716338.1"/>
    <property type="molecule type" value="Genomic_DNA"/>
</dbReference>
<comment type="caution">
    <text evidence="6">The sequence shown here is derived from an EMBL/GenBank/DDBJ whole genome shotgun (WGS) entry which is preliminary data.</text>
</comment>
<evidence type="ECO:0000313" key="6">
    <source>
        <dbReference type="EMBL" id="KAJ3716338.1"/>
    </source>
</evidence>
<reference evidence="6" key="2">
    <citation type="journal article" date="2023" name="Proc. Natl. Acad. Sci. U.S.A.">
        <title>A global phylogenomic analysis of the shiitake genus Lentinula.</title>
        <authorList>
            <person name="Sierra-Patev S."/>
            <person name="Min B."/>
            <person name="Naranjo-Ortiz M."/>
            <person name="Looney B."/>
            <person name="Konkel Z."/>
            <person name="Slot J.C."/>
            <person name="Sakamoto Y."/>
            <person name="Steenwyk J.L."/>
            <person name="Rokas A."/>
            <person name="Carro J."/>
            <person name="Camarero S."/>
            <person name="Ferreira P."/>
            <person name="Molpeceres G."/>
            <person name="Ruiz-Duenas F.J."/>
            <person name="Serrano A."/>
            <person name="Henrissat B."/>
            <person name="Drula E."/>
            <person name="Hughes K.W."/>
            <person name="Mata J.L."/>
            <person name="Ishikawa N.K."/>
            <person name="Vargas-Isla R."/>
            <person name="Ushijima S."/>
            <person name="Smith C.A."/>
            <person name="Donoghue J."/>
            <person name="Ahrendt S."/>
            <person name="Andreopoulos W."/>
            <person name="He G."/>
            <person name="LaButti K."/>
            <person name="Lipzen A."/>
            <person name="Ng V."/>
            <person name="Riley R."/>
            <person name="Sandor L."/>
            <person name="Barry K."/>
            <person name="Martinez A.T."/>
            <person name="Xiao Y."/>
            <person name="Gibbons J.G."/>
            <person name="Terashima K."/>
            <person name="Grigoriev I.V."/>
            <person name="Hibbett D."/>
        </authorList>
    </citation>
    <scope>NUCLEOTIDE SEQUENCE</scope>
    <source>
        <strain evidence="6">ET3784</strain>
    </source>
</reference>
<evidence type="ECO:0000259" key="4">
    <source>
        <dbReference type="Pfam" id="PF22939"/>
    </source>
</evidence>
<dbReference type="InterPro" id="IPR056884">
    <property type="entry name" value="NPHP3-like_N"/>
</dbReference>
<dbReference type="Pfam" id="PF13637">
    <property type="entry name" value="Ank_4"/>
    <property type="match status" value="1"/>
</dbReference>
<dbReference type="InterPro" id="IPR051165">
    <property type="entry name" value="Multifunctional_ANK_Repeat"/>
</dbReference>
<reference evidence="6" key="1">
    <citation type="submission" date="2022-08" db="EMBL/GenBank/DDBJ databases">
        <authorList>
            <consortium name="DOE Joint Genome Institute"/>
            <person name="Min B."/>
            <person name="Sierra-Patev S."/>
            <person name="Naranjo-Ortiz M."/>
            <person name="Looney B."/>
            <person name="Konkel Z."/>
            <person name="Slot J.C."/>
            <person name="Sakamoto Y."/>
            <person name="Steenwyk J.L."/>
            <person name="Rokas A."/>
            <person name="Carro J."/>
            <person name="Camarero S."/>
            <person name="Ferreira P."/>
            <person name="Molpeceres G."/>
            <person name="Ruiz-duenas F.J."/>
            <person name="Serrano A."/>
            <person name="Henrissat B."/>
            <person name="Drula E."/>
            <person name="Hughes K.W."/>
            <person name="Mata J.L."/>
            <person name="Ishikawa N.K."/>
            <person name="Vargas-Isla R."/>
            <person name="Ushijima S."/>
            <person name="Smith C.A."/>
            <person name="Ahrendt S."/>
            <person name="Andreopoulos W."/>
            <person name="He G."/>
            <person name="LaButti K."/>
            <person name="Lipzen A."/>
            <person name="Ng V."/>
            <person name="Riley R."/>
            <person name="Sandor L."/>
            <person name="Barry K."/>
            <person name="Martinez A.T."/>
            <person name="Xiao Y."/>
            <person name="Gibbons J.G."/>
            <person name="Terashima K."/>
            <person name="Hibbett D.S."/>
            <person name="Grigoriev I.V."/>
        </authorList>
    </citation>
    <scope>NUCLEOTIDE SEQUENCE</scope>
    <source>
        <strain evidence="6">ET3784</strain>
    </source>
</reference>
<dbReference type="PROSITE" id="PS50297">
    <property type="entry name" value="ANK_REP_REGION"/>
    <property type="match status" value="3"/>
</dbReference>
<feature type="repeat" description="ANK" evidence="3">
    <location>
        <begin position="863"/>
        <end position="897"/>
    </location>
</feature>
<feature type="repeat" description="ANK" evidence="3">
    <location>
        <begin position="1034"/>
        <end position="1056"/>
    </location>
</feature>
<keyword evidence="1" id="KW-0677">Repeat</keyword>
<name>A0AA38JEG7_9AGAR</name>
<dbReference type="Gene3D" id="1.25.40.20">
    <property type="entry name" value="Ankyrin repeat-containing domain"/>
    <property type="match status" value="5"/>
</dbReference>
<feature type="domain" description="Nephrocystin 3-like N-terminal" evidence="5">
    <location>
        <begin position="163"/>
        <end position="294"/>
    </location>
</feature>
<keyword evidence="2 3" id="KW-0040">ANK repeat</keyword>